<keyword evidence="2" id="KW-1133">Transmembrane helix</keyword>
<sequence length="182" mass="19742">MPSMQNRVGLTCAPCGPGSWLQICCPAPAVPGRFLGRRDSDASLNGLTPGFVAAMVIVTVLGIALITFGIVLLVRRNYRKKHHNHKNDKSNPRDSVSMSSMVIPEACHGQCVAATRVERRIVDLEEQVRVLQTQLERMAASGTREGNTKVPMFVNVVEKAEEEEGWDGATRNGSTVDGASLK</sequence>
<keyword evidence="2" id="KW-0812">Transmembrane</keyword>
<dbReference type="Proteomes" id="UP000815677">
    <property type="component" value="Unassembled WGS sequence"/>
</dbReference>
<protein>
    <submittedName>
        <fullName evidence="3">Uncharacterized protein</fullName>
    </submittedName>
</protein>
<evidence type="ECO:0000313" key="3">
    <source>
        <dbReference type="EMBL" id="GAT44821.1"/>
    </source>
</evidence>
<feature type="transmembrane region" description="Helical" evidence="2">
    <location>
        <begin position="50"/>
        <end position="74"/>
    </location>
</feature>
<feature type="coiled-coil region" evidence="1">
    <location>
        <begin position="114"/>
        <end position="141"/>
    </location>
</feature>
<gene>
    <name evidence="3" type="ORF">MCHLO_02429</name>
</gene>
<evidence type="ECO:0000256" key="1">
    <source>
        <dbReference type="SAM" id="Coils"/>
    </source>
</evidence>
<proteinExistence type="predicted"/>
<evidence type="ECO:0000313" key="4">
    <source>
        <dbReference type="Proteomes" id="UP000815677"/>
    </source>
</evidence>
<keyword evidence="1" id="KW-0175">Coiled coil</keyword>
<accession>A0ABQ0L105</accession>
<reference evidence="3" key="1">
    <citation type="submission" date="2014-09" db="EMBL/GenBank/DDBJ databases">
        <title>Genome sequence of the luminous mushroom Mycena chlorophos for searching fungal bioluminescence genes.</title>
        <authorList>
            <person name="Tanaka Y."/>
            <person name="Kasuga D."/>
            <person name="Oba Y."/>
            <person name="Hase S."/>
            <person name="Sato K."/>
            <person name="Oba Y."/>
            <person name="Sakakibara Y."/>
        </authorList>
    </citation>
    <scope>NUCLEOTIDE SEQUENCE</scope>
</reference>
<organism evidence="3 4">
    <name type="scientific">Mycena chlorophos</name>
    <name type="common">Agaric fungus</name>
    <name type="synonym">Agaricus chlorophos</name>
    <dbReference type="NCBI Taxonomy" id="658473"/>
    <lineage>
        <taxon>Eukaryota</taxon>
        <taxon>Fungi</taxon>
        <taxon>Dikarya</taxon>
        <taxon>Basidiomycota</taxon>
        <taxon>Agaricomycotina</taxon>
        <taxon>Agaricomycetes</taxon>
        <taxon>Agaricomycetidae</taxon>
        <taxon>Agaricales</taxon>
        <taxon>Marasmiineae</taxon>
        <taxon>Mycenaceae</taxon>
        <taxon>Mycena</taxon>
    </lineage>
</organism>
<keyword evidence="2" id="KW-0472">Membrane</keyword>
<evidence type="ECO:0000256" key="2">
    <source>
        <dbReference type="SAM" id="Phobius"/>
    </source>
</evidence>
<name>A0ABQ0L105_MYCCL</name>
<dbReference type="EMBL" id="DF840271">
    <property type="protein sequence ID" value="GAT44821.1"/>
    <property type="molecule type" value="Genomic_DNA"/>
</dbReference>
<keyword evidence="4" id="KW-1185">Reference proteome</keyword>